<dbReference type="AlphaFoldDB" id="A0A2A6Z7I4"/>
<dbReference type="NCBIfam" id="TIGR01509">
    <property type="entry name" value="HAD-SF-IA-v3"/>
    <property type="match status" value="1"/>
</dbReference>
<dbReference type="GO" id="GO:0016787">
    <property type="term" value="F:hydrolase activity"/>
    <property type="evidence" value="ECO:0007669"/>
    <property type="project" value="UniProtKB-KW"/>
</dbReference>
<name>A0A2A6Z7I4_9FIRM</name>
<dbReference type="Gene3D" id="1.10.150.240">
    <property type="entry name" value="Putative phosphatase, domain 2"/>
    <property type="match status" value="1"/>
</dbReference>
<reference evidence="1 2" key="1">
    <citation type="journal article" date="2017" name="Front. Microbiol.">
        <title>New Insights into the Diversity of the Genus Faecalibacterium.</title>
        <authorList>
            <person name="Benevides L."/>
            <person name="Burman S."/>
            <person name="Martin R."/>
            <person name="Robert V."/>
            <person name="Thomas M."/>
            <person name="Miquel S."/>
            <person name="Chain F."/>
            <person name="Sokol H."/>
            <person name="Bermudez-Humaran L.G."/>
            <person name="Morrison M."/>
            <person name="Langella P."/>
            <person name="Azevedo V.A."/>
            <person name="Chatel J.M."/>
            <person name="Soares S."/>
        </authorList>
    </citation>
    <scope>NUCLEOTIDE SEQUENCE [LARGE SCALE GENOMIC DNA]</scope>
    <source>
        <strain evidence="2">CNCM I-4540</strain>
    </source>
</reference>
<gene>
    <name evidence="1" type="ORF">CGS46_12335</name>
</gene>
<dbReference type="Proteomes" id="UP000220752">
    <property type="component" value="Unassembled WGS sequence"/>
</dbReference>
<dbReference type="PANTHER" id="PTHR43611">
    <property type="entry name" value="ALPHA-D-GLUCOSE 1-PHOSPHATE PHOSPHATASE"/>
    <property type="match status" value="1"/>
</dbReference>
<dbReference type="Gene3D" id="3.40.50.1000">
    <property type="entry name" value="HAD superfamily/HAD-like"/>
    <property type="match status" value="1"/>
</dbReference>
<dbReference type="InterPro" id="IPR036412">
    <property type="entry name" value="HAD-like_sf"/>
</dbReference>
<organism evidence="1 2">
    <name type="scientific">Faecalibacterium langellae</name>
    <dbReference type="NCBI Taxonomy" id="3435293"/>
    <lineage>
        <taxon>Bacteria</taxon>
        <taxon>Bacillati</taxon>
        <taxon>Bacillota</taxon>
        <taxon>Clostridia</taxon>
        <taxon>Eubacteriales</taxon>
        <taxon>Oscillospiraceae</taxon>
        <taxon>Faecalibacterium</taxon>
    </lineage>
</organism>
<comment type="caution">
    <text evidence="1">The sequence shown here is derived from an EMBL/GenBank/DDBJ whole genome shotgun (WGS) entry which is preliminary data.</text>
</comment>
<dbReference type="CDD" id="cd02603">
    <property type="entry name" value="HAD_sEH-N_like"/>
    <property type="match status" value="1"/>
</dbReference>
<dbReference type="Pfam" id="PF00702">
    <property type="entry name" value="Hydrolase"/>
    <property type="match status" value="1"/>
</dbReference>
<sequence>MYKSIVFDLGGVMVDFAPRAYLVDRICNEEIEEQVYDLTFGSEEWKQLDAGLVSRFDGNQAMLRNAKAAGREFEVQGVLDDWLHILRPRRRMQELVRRLKNHGYSVYYLSNIPEDVLALLKERGVLDRFDGGVASCEVHVNKPDPRIYQALLDQYGLKASECVFIDDNLANVQAAFTLGFVGIQMKESVGTLIRSLATCNVALR</sequence>
<dbReference type="InterPro" id="IPR023198">
    <property type="entry name" value="PGP-like_dom2"/>
</dbReference>
<protein>
    <submittedName>
        <fullName evidence="1">Hydrolase</fullName>
    </submittedName>
</protein>
<dbReference type="SUPFAM" id="SSF56784">
    <property type="entry name" value="HAD-like"/>
    <property type="match status" value="1"/>
</dbReference>
<dbReference type="SFLD" id="SFLDG01129">
    <property type="entry name" value="C1.5:_HAD__Beta-PGM__Phosphata"/>
    <property type="match status" value="1"/>
</dbReference>
<dbReference type="InterPro" id="IPR023214">
    <property type="entry name" value="HAD_sf"/>
</dbReference>
<dbReference type="PRINTS" id="PR00413">
    <property type="entry name" value="HADHALOGNASE"/>
</dbReference>
<keyword evidence="2" id="KW-1185">Reference proteome</keyword>
<proteinExistence type="predicted"/>
<dbReference type="PANTHER" id="PTHR43611:SF3">
    <property type="entry name" value="FLAVIN MONONUCLEOTIDE HYDROLASE 1, CHLOROPLATIC"/>
    <property type="match status" value="1"/>
</dbReference>
<dbReference type="InterPro" id="IPR006439">
    <property type="entry name" value="HAD-SF_hydro_IA"/>
</dbReference>
<dbReference type="SFLD" id="SFLDS00003">
    <property type="entry name" value="Haloacid_Dehalogenase"/>
    <property type="match status" value="1"/>
</dbReference>
<evidence type="ECO:0000313" key="2">
    <source>
        <dbReference type="Proteomes" id="UP000220752"/>
    </source>
</evidence>
<dbReference type="EMBL" id="NMTQ01000037">
    <property type="protein sequence ID" value="PDX57308.1"/>
    <property type="molecule type" value="Genomic_DNA"/>
</dbReference>
<keyword evidence="1" id="KW-0378">Hydrolase</keyword>
<accession>A0A2A6Z7I4</accession>
<evidence type="ECO:0000313" key="1">
    <source>
        <dbReference type="EMBL" id="PDX57308.1"/>
    </source>
</evidence>